<gene>
    <name evidence="18" type="ORF">EHV15_19785</name>
</gene>
<dbReference type="PANTHER" id="PTHR45528">
    <property type="entry name" value="SENSOR HISTIDINE KINASE CPXA"/>
    <property type="match status" value="1"/>
</dbReference>
<dbReference type="InterPro" id="IPR004358">
    <property type="entry name" value="Sig_transdc_His_kin-like_C"/>
</dbReference>
<dbReference type="InterPro" id="IPR050398">
    <property type="entry name" value="HssS/ArlS-like"/>
</dbReference>
<dbReference type="InterPro" id="IPR036890">
    <property type="entry name" value="HATPase_C_sf"/>
</dbReference>
<evidence type="ECO:0000256" key="2">
    <source>
        <dbReference type="ARBA" id="ARBA00004651"/>
    </source>
</evidence>
<proteinExistence type="predicted"/>
<comment type="subcellular location">
    <subcellularLocation>
        <location evidence="2">Cell membrane</location>
        <topology evidence="2">Multi-pass membrane protein</topology>
    </subcellularLocation>
</comment>
<dbReference type="InterPro" id="IPR036097">
    <property type="entry name" value="HisK_dim/P_sf"/>
</dbReference>
<accession>A0A3P3UDX8</accession>
<evidence type="ECO:0000259" key="17">
    <source>
        <dbReference type="PROSITE" id="PS50885"/>
    </source>
</evidence>
<evidence type="ECO:0000259" key="16">
    <source>
        <dbReference type="PROSITE" id="PS50109"/>
    </source>
</evidence>
<evidence type="ECO:0000256" key="14">
    <source>
        <dbReference type="SAM" id="Coils"/>
    </source>
</evidence>
<evidence type="ECO:0000256" key="8">
    <source>
        <dbReference type="ARBA" id="ARBA00022741"/>
    </source>
</evidence>
<dbReference type="Pfam" id="PF02518">
    <property type="entry name" value="HATPase_c"/>
    <property type="match status" value="1"/>
</dbReference>
<organism evidence="18 19">
    <name type="scientific">Paenibacillus oralis</name>
    <dbReference type="NCBI Taxonomy" id="2490856"/>
    <lineage>
        <taxon>Bacteria</taxon>
        <taxon>Bacillati</taxon>
        <taxon>Bacillota</taxon>
        <taxon>Bacilli</taxon>
        <taxon>Bacillales</taxon>
        <taxon>Paenibacillaceae</taxon>
        <taxon>Paenibacillus</taxon>
    </lineage>
</organism>
<comment type="caution">
    <text evidence="18">The sequence shown here is derived from an EMBL/GenBank/DDBJ whole genome shotgun (WGS) entry which is preliminary data.</text>
</comment>
<dbReference type="SMART" id="SM00387">
    <property type="entry name" value="HATPase_c"/>
    <property type="match status" value="1"/>
</dbReference>
<dbReference type="PANTHER" id="PTHR45528:SF1">
    <property type="entry name" value="SENSOR HISTIDINE KINASE CPXA"/>
    <property type="match status" value="1"/>
</dbReference>
<keyword evidence="7 15" id="KW-0812">Transmembrane</keyword>
<dbReference type="Gene3D" id="1.10.287.130">
    <property type="match status" value="1"/>
</dbReference>
<keyword evidence="9 18" id="KW-0418">Kinase</keyword>
<feature type="domain" description="Histidine kinase" evidence="16">
    <location>
        <begin position="125"/>
        <end position="339"/>
    </location>
</feature>
<dbReference type="SMART" id="SM00304">
    <property type="entry name" value="HAMP"/>
    <property type="match status" value="1"/>
</dbReference>
<dbReference type="InterPro" id="IPR003660">
    <property type="entry name" value="HAMP_dom"/>
</dbReference>
<dbReference type="FunFam" id="3.30.565.10:FF:000006">
    <property type="entry name" value="Sensor histidine kinase WalK"/>
    <property type="match status" value="1"/>
</dbReference>
<evidence type="ECO:0000256" key="12">
    <source>
        <dbReference type="ARBA" id="ARBA00023012"/>
    </source>
</evidence>
<keyword evidence="10" id="KW-0067">ATP-binding</keyword>
<dbReference type="Gene3D" id="3.30.565.10">
    <property type="entry name" value="Histidine kinase-like ATPase, C-terminal domain"/>
    <property type="match status" value="1"/>
</dbReference>
<evidence type="ECO:0000256" key="7">
    <source>
        <dbReference type="ARBA" id="ARBA00022692"/>
    </source>
</evidence>
<dbReference type="GO" id="GO:0000155">
    <property type="term" value="F:phosphorelay sensor kinase activity"/>
    <property type="evidence" value="ECO:0007669"/>
    <property type="project" value="InterPro"/>
</dbReference>
<keyword evidence="6" id="KW-0808">Transferase</keyword>
<dbReference type="SUPFAM" id="SSF158472">
    <property type="entry name" value="HAMP domain-like"/>
    <property type="match status" value="1"/>
</dbReference>
<evidence type="ECO:0000313" key="18">
    <source>
        <dbReference type="EMBL" id="RRJ67669.1"/>
    </source>
</evidence>
<evidence type="ECO:0000256" key="4">
    <source>
        <dbReference type="ARBA" id="ARBA00022475"/>
    </source>
</evidence>
<sequence>MFKTYVLFAVSLGAVILTFLAFVLDMDNRTIEVNLLQLLLFLGVFTASSLLYSLWTAKRITGPLEQIASAIRRMEEGKYSERLNIAAGYEFSVIQQRFNDMAESLERSEAENRRLQESKRRMLADLSHDLKTPITTIQGYAKALELGILENEGEKKRFLQLISNKATHVTALIDQIFNLAKLDRPGYPMAMELVDVAELLREIAADFYEPLEAKSFQLEVEIPAEEVMAKCDPNLIRRAVSNLLSNALQHNPPGTQVTVQLTESERCLSLAVADNGVGISDELKKTIFDPFVRGDAARREEGSSGLGLAIARQIAELHGGELHLYNTPGLTTFELMLRI</sequence>
<dbReference type="CDD" id="cd00075">
    <property type="entry name" value="HATPase"/>
    <property type="match status" value="1"/>
</dbReference>
<evidence type="ECO:0000256" key="1">
    <source>
        <dbReference type="ARBA" id="ARBA00000085"/>
    </source>
</evidence>
<dbReference type="InterPro" id="IPR003661">
    <property type="entry name" value="HisK_dim/P_dom"/>
</dbReference>
<dbReference type="CDD" id="cd00082">
    <property type="entry name" value="HisKA"/>
    <property type="match status" value="1"/>
</dbReference>
<feature type="transmembrane region" description="Helical" evidence="15">
    <location>
        <begin position="36"/>
        <end position="55"/>
    </location>
</feature>
<keyword evidence="14" id="KW-0175">Coiled coil</keyword>
<evidence type="ECO:0000256" key="10">
    <source>
        <dbReference type="ARBA" id="ARBA00022840"/>
    </source>
</evidence>
<comment type="catalytic activity">
    <reaction evidence="1">
        <text>ATP + protein L-histidine = ADP + protein N-phospho-L-histidine.</text>
        <dbReference type="EC" id="2.7.13.3"/>
    </reaction>
</comment>
<feature type="domain" description="HAMP" evidence="17">
    <location>
        <begin position="58"/>
        <end position="110"/>
    </location>
</feature>
<evidence type="ECO:0000256" key="9">
    <source>
        <dbReference type="ARBA" id="ARBA00022777"/>
    </source>
</evidence>
<keyword evidence="8" id="KW-0547">Nucleotide-binding</keyword>
<keyword evidence="11 15" id="KW-1133">Transmembrane helix</keyword>
<keyword evidence="4" id="KW-1003">Cell membrane</keyword>
<keyword evidence="13 15" id="KW-0472">Membrane</keyword>
<dbReference type="SUPFAM" id="SSF47384">
    <property type="entry name" value="Homodimeric domain of signal transducing histidine kinase"/>
    <property type="match status" value="1"/>
</dbReference>
<protein>
    <recommendedName>
        <fullName evidence="3">histidine kinase</fullName>
        <ecNumber evidence="3">2.7.13.3</ecNumber>
    </recommendedName>
</protein>
<dbReference type="Proteomes" id="UP000267017">
    <property type="component" value="Unassembled WGS sequence"/>
</dbReference>
<keyword evidence="5" id="KW-0597">Phosphoprotein</keyword>
<dbReference type="Pfam" id="PF00672">
    <property type="entry name" value="HAMP"/>
    <property type="match status" value="1"/>
</dbReference>
<dbReference type="GO" id="GO:0005886">
    <property type="term" value="C:plasma membrane"/>
    <property type="evidence" value="ECO:0007669"/>
    <property type="project" value="UniProtKB-SubCell"/>
</dbReference>
<reference evidence="18 19" key="1">
    <citation type="submission" date="2018-11" db="EMBL/GenBank/DDBJ databases">
        <title>Genome sequencing of Paenibacillus sp. KCOM 3021 (= ChDC PVNT-B20).</title>
        <authorList>
            <person name="Kook J.-K."/>
            <person name="Park S.-N."/>
            <person name="Lim Y.K."/>
        </authorList>
    </citation>
    <scope>NUCLEOTIDE SEQUENCE [LARGE SCALE GENOMIC DNA]</scope>
    <source>
        <strain evidence="18 19">KCOM 3021</strain>
    </source>
</reference>
<evidence type="ECO:0000256" key="5">
    <source>
        <dbReference type="ARBA" id="ARBA00022553"/>
    </source>
</evidence>
<evidence type="ECO:0000256" key="3">
    <source>
        <dbReference type="ARBA" id="ARBA00012438"/>
    </source>
</evidence>
<evidence type="ECO:0000256" key="15">
    <source>
        <dbReference type="SAM" id="Phobius"/>
    </source>
</evidence>
<evidence type="ECO:0000256" key="13">
    <source>
        <dbReference type="ARBA" id="ARBA00023136"/>
    </source>
</evidence>
<feature type="coiled-coil region" evidence="14">
    <location>
        <begin position="98"/>
        <end position="125"/>
    </location>
</feature>
<dbReference type="EC" id="2.7.13.3" evidence="3"/>
<evidence type="ECO:0000256" key="6">
    <source>
        <dbReference type="ARBA" id="ARBA00022679"/>
    </source>
</evidence>
<dbReference type="SMART" id="SM00388">
    <property type="entry name" value="HisKA"/>
    <property type="match status" value="1"/>
</dbReference>
<evidence type="ECO:0000313" key="19">
    <source>
        <dbReference type="Proteomes" id="UP000267017"/>
    </source>
</evidence>
<dbReference type="InterPro" id="IPR003594">
    <property type="entry name" value="HATPase_dom"/>
</dbReference>
<evidence type="ECO:0000256" key="11">
    <source>
        <dbReference type="ARBA" id="ARBA00022989"/>
    </source>
</evidence>
<dbReference type="PROSITE" id="PS50885">
    <property type="entry name" value="HAMP"/>
    <property type="match status" value="1"/>
</dbReference>
<dbReference type="Pfam" id="PF00512">
    <property type="entry name" value="HisKA"/>
    <property type="match status" value="1"/>
</dbReference>
<keyword evidence="19" id="KW-1185">Reference proteome</keyword>
<dbReference type="SUPFAM" id="SSF55874">
    <property type="entry name" value="ATPase domain of HSP90 chaperone/DNA topoisomerase II/histidine kinase"/>
    <property type="match status" value="1"/>
</dbReference>
<dbReference type="InterPro" id="IPR005467">
    <property type="entry name" value="His_kinase_dom"/>
</dbReference>
<dbReference type="FunFam" id="1.10.287.130:FF:000001">
    <property type="entry name" value="Two-component sensor histidine kinase"/>
    <property type="match status" value="1"/>
</dbReference>
<dbReference type="PRINTS" id="PR00344">
    <property type="entry name" value="BCTRLSENSOR"/>
</dbReference>
<keyword evidence="12" id="KW-0902">Two-component regulatory system</keyword>
<dbReference type="EMBL" id="RRCN01000001">
    <property type="protein sequence ID" value="RRJ67669.1"/>
    <property type="molecule type" value="Genomic_DNA"/>
</dbReference>
<dbReference type="CDD" id="cd06225">
    <property type="entry name" value="HAMP"/>
    <property type="match status" value="1"/>
</dbReference>
<dbReference type="AlphaFoldDB" id="A0A3P3UDX8"/>
<dbReference type="OrthoDB" id="335833at2"/>
<feature type="transmembrane region" description="Helical" evidence="15">
    <location>
        <begin position="6"/>
        <end position="24"/>
    </location>
</feature>
<name>A0A3P3UDX8_9BACL</name>
<dbReference type="Gene3D" id="6.10.340.10">
    <property type="match status" value="1"/>
</dbReference>
<dbReference type="PROSITE" id="PS50109">
    <property type="entry name" value="HIS_KIN"/>
    <property type="match status" value="1"/>
</dbReference>
<dbReference type="GO" id="GO:0005524">
    <property type="term" value="F:ATP binding"/>
    <property type="evidence" value="ECO:0007669"/>
    <property type="project" value="UniProtKB-KW"/>
</dbReference>